<keyword evidence="2" id="KW-1185">Reference proteome</keyword>
<gene>
    <name evidence="1" type="ORF">KSF_096190</name>
</gene>
<organism evidence="1 2">
    <name type="scientific">Reticulibacter mediterranei</name>
    <dbReference type="NCBI Taxonomy" id="2778369"/>
    <lineage>
        <taxon>Bacteria</taxon>
        <taxon>Bacillati</taxon>
        <taxon>Chloroflexota</taxon>
        <taxon>Ktedonobacteria</taxon>
        <taxon>Ktedonobacterales</taxon>
        <taxon>Reticulibacteraceae</taxon>
        <taxon>Reticulibacter</taxon>
    </lineage>
</organism>
<name>A0A8J3J0X5_9CHLR</name>
<accession>A0A8J3J0X5</accession>
<dbReference type="RefSeq" id="WP_220210211.1">
    <property type="nucleotide sequence ID" value="NZ_BNJK01000002.1"/>
</dbReference>
<reference evidence="1" key="1">
    <citation type="submission" date="2020-10" db="EMBL/GenBank/DDBJ databases">
        <title>Taxonomic study of unclassified bacteria belonging to the class Ktedonobacteria.</title>
        <authorList>
            <person name="Yabe S."/>
            <person name="Wang C.M."/>
            <person name="Zheng Y."/>
            <person name="Sakai Y."/>
            <person name="Cavaletti L."/>
            <person name="Monciardini P."/>
            <person name="Donadio S."/>
        </authorList>
    </citation>
    <scope>NUCLEOTIDE SEQUENCE</scope>
    <source>
        <strain evidence="1">ID150040</strain>
    </source>
</reference>
<proteinExistence type="predicted"/>
<comment type="caution">
    <text evidence="1">The sequence shown here is derived from an EMBL/GenBank/DDBJ whole genome shotgun (WGS) entry which is preliminary data.</text>
</comment>
<dbReference type="Proteomes" id="UP000597444">
    <property type="component" value="Unassembled WGS sequence"/>
</dbReference>
<dbReference type="EMBL" id="BNJK01000002">
    <property type="protein sequence ID" value="GHO99571.1"/>
    <property type="molecule type" value="Genomic_DNA"/>
</dbReference>
<dbReference type="AlphaFoldDB" id="A0A8J3J0X5"/>
<protein>
    <submittedName>
        <fullName evidence="1">Uncharacterized protein</fullName>
    </submittedName>
</protein>
<sequence length="79" mass="8267">MNIAVGKVSDAARKAIEQAGGSIAPSLKPGVLMVTLPATAGKQGADSSGAYIDLPGHPLVTLRFTRKWHTEDCSLDIHQ</sequence>
<evidence type="ECO:0000313" key="1">
    <source>
        <dbReference type="EMBL" id="GHO99571.1"/>
    </source>
</evidence>
<evidence type="ECO:0000313" key="2">
    <source>
        <dbReference type="Proteomes" id="UP000597444"/>
    </source>
</evidence>